<evidence type="ECO:0000313" key="1">
    <source>
        <dbReference type="EMBL" id="WTS11764.1"/>
    </source>
</evidence>
<reference evidence="1" key="1">
    <citation type="submission" date="2022-10" db="EMBL/GenBank/DDBJ databases">
        <title>The complete genomes of actinobacterial strains from the NBC collection.</title>
        <authorList>
            <person name="Joergensen T.S."/>
            <person name="Alvarez Arevalo M."/>
            <person name="Sterndorff E.B."/>
            <person name="Faurdal D."/>
            <person name="Vuksanovic O."/>
            <person name="Mourched A.-S."/>
            <person name="Charusanti P."/>
            <person name="Shaw S."/>
            <person name="Blin K."/>
            <person name="Weber T."/>
        </authorList>
    </citation>
    <scope>NUCLEOTIDE SEQUENCE</scope>
    <source>
        <strain evidence="1">NBC_00119</strain>
    </source>
</reference>
<dbReference type="SUPFAM" id="SSF54427">
    <property type="entry name" value="NTF2-like"/>
    <property type="match status" value="1"/>
</dbReference>
<sequence length="141" mass="15702">MPHIDAQELAGRYAAVWNERDPELRRKAVHALWSPDGVHALLPPQELRETAVRLGFPTAALEARGHEELEARVARAHEEFVASGEYTFRATAAHAQQLKDVVTFRWESVLTQSGEVTGGGLEFVVVAEDGRILRDYQFVGV</sequence>
<protein>
    <recommendedName>
        <fullName evidence="2">SnoaL-like domain-containing protein</fullName>
    </recommendedName>
</protein>
<organism evidence="1">
    <name type="scientific">Streptomyces sp. NBC_00119</name>
    <dbReference type="NCBI Taxonomy" id="2975659"/>
    <lineage>
        <taxon>Bacteria</taxon>
        <taxon>Bacillati</taxon>
        <taxon>Actinomycetota</taxon>
        <taxon>Actinomycetes</taxon>
        <taxon>Kitasatosporales</taxon>
        <taxon>Streptomycetaceae</taxon>
        <taxon>Streptomyces</taxon>
    </lineage>
</organism>
<dbReference type="Gene3D" id="3.10.450.50">
    <property type="match status" value="1"/>
</dbReference>
<dbReference type="InterPro" id="IPR032710">
    <property type="entry name" value="NTF2-like_dom_sf"/>
</dbReference>
<dbReference type="AlphaFoldDB" id="A0AAU1U565"/>
<gene>
    <name evidence="1" type="ORF">OHU69_12415</name>
</gene>
<proteinExistence type="predicted"/>
<dbReference type="EMBL" id="CP108195">
    <property type="protein sequence ID" value="WTS11764.1"/>
    <property type="molecule type" value="Genomic_DNA"/>
</dbReference>
<accession>A0AAU1U565</accession>
<name>A0AAU1U565_9ACTN</name>
<evidence type="ECO:0008006" key="2">
    <source>
        <dbReference type="Google" id="ProtNLM"/>
    </source>
</evidence>